<feature type="domain" description="Fe2OG dioxygenase" evidence="12">
    <location>
        <begin position="188"/>
        <end position="294"/>
    </location>
</feature>
<reference evidence="14 15" key="1">
    <citation type="submission" date="2024-02" db="EMBL/GenBank/DDBJ databases">
        <authorList>
            <person name="Chen Y."/>
            <person name="Shah S."/>
            <person name="Dougan E. K."/>
            <person name="Thang M."/>
            <person name="Chan C."/>
        </authorList>
    </citation>
    <scope>NUCLEOTIDE SEQUENCE [LARGE SCALE GENOMIC DNA]</scope>
</reference>
<keyword evidence="8" id="KW-0560">Oxidoreductase</keyword>
<dbReference type="Gene3D" id="2.60.120.620">
    <property type="entry name" value="q2cbj1_9rhob like domain"/>
    <property type="match status" value="1"/>
</dbReference>
<evidence type="ECO:0000313" key="14">
    <source>
        <dbReference type="EMBL" id="CAK8995970.1"/>
    </source>
</evidence>
<evidence type="ECO:0000256" key="8">
    <source>
        <dbReference type="ARBA" id="ARBA00023002"/>
    </source>
</evidence>
<dbReference type="InterPro" id="IPR045054">
    <property type="entry name" value="P4HA-like"/>
</dbReference>
<evidence type="ECO:0000256" key="10">
    <source>
        <dbReference type="ARBA" id="ARBA00023136"/>
    </source>
</evidence>
<keyword evidence="5" id="KW-0479">Metal-binding</keyword>
<feature type="chain" id="PRO_5045234248" description="Fe2OG dioxygenase domain-containing protein" evidence="11">
    <location>
        <begin position="20"/>
        <end position="313"/>
    </location>
</feature>
<evidence type="ECO:0000256" key="9">
    <source>
        <dbReference type="ARBA" id="ARBA00023004"/>
    </source>
</evidence>
<protein>
    <recommendedName>
        <fullName evidence="16">Fe2OG dioxygenase domain-containing protein</fullName>
    </recommendedName>
</protein>
<evidence type="ECO:0000256" key="2">
    <source>
        <dbReference type="ARBA" id="ARBA00004167"/>
    </source>
</evidence>
<keyword evidence="9" id="KW-0408">Iron</keyword>
<keyword evidence="11" id="KW-0732">Signal</keyword>
<name>A0ABP0I089_9DINO</name>
<keyword evidence="10" id="KW-0472">Membrane</keyword>
<keyword evidence="15" id="KW-1185">Reference proteome</keyword>
<gene>
    <name evidence="14" type="ORF">CCMP2556_LOCUS4255</name>
</gene>
<keyword evidence="4" id="KW-0812">Transmembrane</keyword>
<dbReference type="PANTHER" id="PTHR10869">
    <property type="entry name" value="PROLYL 4-HYDROXYLASE ALPHA SUBUNIT"/>
    <property type="match status" value="1"/>
</dbReference>
<sequence>MAKVCVVCMVLCVVPICEAFNELRGPPDREGCEDEIEDCPELKEELFDLTGHCRYPAAELCMKTCGLCRRVRLARRCEVSSCHPFCVPQVDWVAFLQAAVERAKPEIDARLLSYKPVLAEFPHFLSTTEVEALSQVAWRSGFQREDDLPQEVRDVHKVDCERRSCLLDPLIQEIYQRLSDLLGIPPQNFESMEFLLYEKGQHYEPHMDDERWWEMPALSAGLRVLTVFFYLSKVHKGGETSFPNANLVVEPLAGKAVVWANVQSNIWKMDEYSLHQAVPVVAGRKIAANFWVHPFEYRAAERFCRHQEKTEKW</sequence>
<feature type="signal peptide" evidence="11">
    <location>
        <begin position="1"/>
        <end position="19"/>
    </location>
</feature>
<dbReference type="PANTHER" id="PTHR10869:SF246">
    <property type="entry name" value="TRANSMEMBRANE PROLYL 4-HYDROXYLASE"/>
    <property type="match status" value="1"/>
</dbReference>
<dbReference type="PROSITE" id="PS51670">
    <property type="entry name" value="SHKT"/>
    <property type="match status" value="1"/>
</dbReference>
<evidence type="ECO:0000256" key="6">
    <source>
        <dbReference type="ARBA" id="ARBA00022964"/>
    </source>
</evidence>
<dbReference type="PROSITE" id="PS51471">
    <property type="entry name" value="FE2OG_OXY"/>
    <property type="match status" value="1"/>
</dbReference>
<feature type="domain" description="ShKT" evidence="13">
    <location>
        <begin position="32"/>
        <end position="68"/>
    </location>
</feature>
<comment type="caution">
    <text evidence="14">The sequence shown here is derived from an EMBL/GenBank/DDBJ whole genome shotgun (WGS) entry which is preliminary data.</text>
</comment>
<organism evidence="14 15">
    <name type="scientific">Durusdinium trenchii</name>
    <dbReference type="NCBI Taxonomy" id="1381693"/>
    <lineage>
        <taxon>Eukaryota</taxon>
        <taxon>Sar</taxon>
        <taxon>Alveolata</taxon>
        <taxon>Dinophyceae</taxon>
        <taxon>Suessiales</taxon>
        <taxon>Symbiodiniaceae</taxon>
        <taxon>Durusdinium</taxon>
    </lineage>
</organism>
<evidence type="ECO:0000256" key="5">
    <source>
        <dbReference type="ARBA" id="ARBA00022723"/>
    </source>
</evidence>
<dbReference type="EMBL" id="CAXAMN010001736">
    <property type="protein sequence ID" value="CAK8995970.1"/>
    <property type="molecule type" value="Genomic_DNA"/>
</dbReference>
<proteinExistence type="predicted"/>
<accession>A0ABP0I089</accession>
<comment type="subcellular location">
    <subcellularLocation>
        <location evidence="3">Endomembrane system</location>
    </subcellularLocation>
    <subcellularLocation>
        <location evidence="2">Membrane</location>
        <topology evidence="2">Single-pass membrane protein</topology>
    </subcellularLocation>
</comment>
<keyword evidence="7" id="KW-1133">Transmembrane helix</keyword>
<dbReference type="InterPro" id="IPR005123">
    <property type="entry name" value="Oxoglu/Fe-dep_dioxygenase_dom"/>
</dbReference>
<dbReference type="Proteomes" id="UP001642484">
    <property type="component" value="Unassembled WGS sequence"/>
</dbReference>
<evidence type="ECO:0000313" key="15">
    <source>
        <dbReference type="Proteomes" id="UP001642484"/>
    </source>
</evidence>
<evidence type="ECO:0000256" key="11">
    <source>
        <dbReference type="SAM" id="SignalP"/>
    </source>
</evidence>
<comment type="cofactor">
    <cofactor evidence="1">
        <name>L-ascorbate</name>
        <dbReference type="ChEBI" id="CHEBI:38290"/>
    </cofactor>
</comment>
<evidence type="ECO:0008006" key="16">
    <source>
        <dbReference type="Google" id="ProtNLM"/>
    </source>
</evidence>
<keyword evidence="6" id="KW-0223">Dioxygenase</keyword>
<dbReference type="SMART" id="SM00702">
    <property type="entry name" value="P4Hc"/>
    <property type="match status" value="1"/>
</dbReference>
<evidence type="ECO:0000256" key="3">
    <source>
        <dbReference type="ARBA" id="ARBA00004308"/>
    </source>
</evidence>
<evidence type="ECO:0000256" key="1">
    <source>
        <dbReference type="ARBA" id="ARBA00001961"/>
    </source>
</evidence>
<dbReference type="InterPro" id="IPR044862">
    <property type="entry name" value="Pro_4_hyd_alph_FE2OG_OXY"/>
</dbReference>
<evidence type="ECO:0000259" key="12">
    <source>
        <dbReference type="PROSITE" id="PS51471"/>
    </source>
</evidence>
<dbReference type="Pfam" id="PF13640">
    <property type="entry name" value="2OG-FeII_Oxy_3"/>
    <property type="match status" value="1"/>
</dbReference>
<dbReference type="InterPro" id="IPR003582">
    <property type="entry name" value="ShKT_dom"/>
</dbReference>
<evidence type="ECO:0000256" key="7">
    <source>
        <dbReference type="ARBA" id="ARBA00022989"/>
    </source>
</evidence>
<dbReference type="InterPro" id="IPR006620">
    <property type="entry name" value="Pro_4_hyd_alph"/>
</dbReference>
<evidence type="ECO:0000259" key="13">
    <source>
        <dbReference type="PROSITE" id="PS51670"/>
    </source>
</evidence>
<evidence type="ECO:0000256" key="4">
    <source>
        <dbReference type="ARBA" id="ARBA00022692"/>
    </source>
</evidence>